<feature type="compositionally biased region" description="Polar residues" evidence="1">
    <location>
        <begin position="294"/>
        <end position="320"/>
    </location>
</feature>
<name>A0AAN6VDT3_9PEZI</name>
<evidence type="ECO:0000313" key="2">
    <source>
        <dbReference type="EMBL" id="KAK4148665.1"/>
    </source>
</evidence>
<dbReference type="EMBL" id="MU857289">
    <property type="protein sequence ID" value="KAK4148665.1"/>
    <property type="molecule type" value="Genomic_DNA"/>
</dbReference>
<reference evidence="2" key="2">
    <citation type="submission" date="2023-05" db="EMBL/GenBank/DDBJ databases">
        <authorList>
            <consortium name="Lawrence Berkeley National Laboratory"/>
            <person name="Steindorff A."/>
            <person name="Hensen N."/>
            <person name="Bonometti L."/>
            <person name="Westerberg I."/>
            <person name="Brannstrom I.O."/>
            <person name="Guillou S."/>
            <person name="Cros-Aarteil S."/>
            <person name="Calhoun S."/>
            <person name="Haridas S."/>
            <person name="Kuo A."/>
            <person name="Mondo S."/>
            <person name="Pangilinan J."/>
            <person name="Riley R."/>
            <person name="Labutti K."/>
            <person name="Andreopoulos B."/>
            <person name="Lipzen A."/>
            <person name="Chen C."/>
            <person name="Yanf M."/>
            <person name="Daum C."/>
            <person name="Ng V."/>
            <person name="Clum A."/>
            <person name="Ohm R."/>
            <person name="Martin F."/>
            <person name="Silar P."/>
            <person name="Natvig D."/>
            <person name="Lalanne C."/>
            <person name="Gautier V."/>
            <person name="Ament-Velasquez S.L."/>
            <person name="Kruys A."/>
            <person name="Hutchinson M.I."/>
            <person name="Powell A.J."/>
            <person name="Barry K."/>
            <person name="Miller A.N."/>
            <person name="Grigoriev I.V."/>
            <person name="Debuchy R."/>
            <person name="Gladieux P."/>
            <person name="Thoren M.H."/>
            <person name="Johannesson H."/>
        </authorList>
    </citation>
    <scope>NUCLEOTIDE SEQUENCE</scope>
    <source>
        <strain evidence="2">CBS 538.74</strain>
    </source>
</reference>
<comment type="caution">
    <text evidence="2">The sequence shown here is derived from an EMBL/GenBank/DDBJ whole genome shotgun (WGS) entry which is preliminary data.</text>
</comment>
<sequence>MRKVFNGKYATHIPWAVLQEEARGAFNWLVNHEGFNGFVTTNPQPKDMACLVMALHVRRPGGGVIYFGTIGRGKRAEEMTRRSIASVRAPVWWYAIGDAPPNRIHCEDVCWYGFERYNTNLPNNSPEKIFFAAGGSGAGAGRGQGGPGQAPPGQGGQARPKLSPRNVLAAIHRAGKGETDEEGHPVYIGQRVIVNAYGNPDGRYFCFDSQGNAFASPPEPSTSKDHKSKRAAALYAIAKGLYKGKRRIANIDDYNELTAYEAAQRPSSSGSGGSGGSGEYTTRPVSRGGGGDYSSASAQPRTTAYDTQQPPADSQGSAPAQKTPKPPSKVKLGGKGSSISVKSDKTNGGYYIRNVSQSDPKKEYPLHYSDSKKKFFVLKTVSSKSGKTKEEIYLTPA</sequence>
<proteinExistence type="predicted"/>
<evidence type="ECO:0000313" key="3">
    <source>
        <dbReference type="Proteomes" id="UP001302745"/>
    </source>
</evidence>
<dbReference type="AlphaFoldDB" id="A0AAN6VDT3"/>
<accession>A0AAN6VDT3</accession>
<reference evidence="2" key="1">
    <citation type="journal article" date="2023" name="Mol. Phylogenet. Evol.">
        <title>Genome-scale phylogeny and comparative genomics of the fungal order Sordariales.</title>
        <authorList>
            <person name="Hensen N."/>
            <person name="Bonometti L."/>
            <person name="Westerberg I."/>
            <person name="Brannstrom I.O."/>
            <person name="Guillou S."/>
            <person name="Cros-Aarteil S."/>
            <person name="Calhoun S."/>
            <person name="Haridas S."/>
            <person name="Kuo A."/>
            <person name="Mondo S."/>
            <person name="Pangilinan J."/>
            <person name="Riley R."/>
            <person name="LaButti K."/>
            <person name="Andreopoulos B."/>
            <person name="Lipzen A."/>
            <person name="Chen C."/>
            <person name="Yan M."/>
            <person name="Daum C."/>
            <person name="Ng V."/>
            <person name="Clum A."/>
            <person name="Steindorff A."/>
            <person name="Ohm R.A."/>
            <person name="Martin F."/>
            <person name="Silar P."/>
            <person name="Natvig D.O."/>
            <person name="Lalanne C."/>
            <person name="Gautier V."/>
            <person name="Ament-Velasquez S.L."/>
            <person name="Kruys A."/>
            <person name="Hutchinson M.I."/>
            <person name="Powell A.J."/>
            <person name="Barry K."/>
            <person name="Miller A.N."/>
            <person name="Grigoriev I.V."/>
            <person name="Debuchy R."/>
            <person name="Gladieux P."/>
            <person name="Hiltunen Thoren M."/>
            <person name="Johannesson H."/>
        </authorList>
    </citation>
    <scope>NUCLEOTIDE SEQUENCE</scope>
    <source>
        <strain evidence="2">CBS 538.74</strain>
    </source>
</reference>
<feature type="compositionally biased region" description="Gly residues" evidence="1">
    <location>
        <begin position="135"/>
        <end position="156"/>
    </location>
</feature>
<protein>
    <submittedName>
        <fullName evidence="2">Uncharacterized protein</fullName>
    </submittedName>
</protein>
<feature type="region of interest" description="Disordered" evidence="1">
    <location>
        <begin position="135"/>
        <end position="161"/>
    </location>
</feature>
<feature type="region of interest" description="Disordered" evidence="1">
    <location>
        <begin position="262"/>
        <end position="363"/>
    </location>
</feature>
<organism evidence="2 3">
    <name type="scientific">Chaetomidium leptoderma</name>
    <dbReference type="NCBI Taxonomy" id="669021"/>
    <lineage>
        <taxon>Eukaryota</taxon>
        <taxon>Fungi</taxon>
        <taxon>Dikarya</taxon>
        <taxon>Ascomycota</taxon>
        <taxon>Pezizomycotina</taxon>
        <taxon>Sordariomycetes</taxon>
        <taxon>Sordariomycetidae</taxon>
        <taxon>Sordariales</taxon>
        <taxon>Chaetomiaceae</taxon>
        <taxon>Chaetomidium</taxon>
    </lineage>
</organism>
<gene>
    <name evidence="2" type="ORF">C8A00DRAFT_19541</name>
</gene>
<keyword evidence="3" id="KW-1185">Reference proteome</keyword>
<evidence type="ECO:0000256" key="1">
    <source>
        <dbReference type="SAM" id="MobiDB-lite"/>
    </source>
</evidence>
<dbReference type="Proteomes" id="UP001302745">
    <property type="component" value="Unassembled WGS sequence"/>
</dbReference>